<accession>A0ABS5CBX9</accession>
<dbReference type="InterPro" id="IPR052369">
    <property type="entry name" value="UG_Glycosaminoglycan_Hydrolase"/>
</dbReference>
<evidence type="ECO:0000313" key="3">
    <source>
        <dbReference type="EMBL" id="MBP3961848.1"/>
    </source>
</evidence>
<dbReference type="Gene3D" id="1.50.10.10">
    <property type="match status" value="1"/>
</dbReference>
<gene>
    <name evidence="3" type="ORF">I8J30_03935</name>
    <name evidence="4" type="ORF">I8J30_12260</name>
</gene>
<proteinExistence type="inferred from homology"/>
<evidence type="ECO:0000313" key="4">
    <source>
        <dbReference type="EMBL" id="MBP3963481.1"/>
    </source>
</evidence>
<dbReference type="RefSeq" id="WP_210655543.1">
    <property type="nucleotide sequence ID" value="NZ_JAGKSP010000001.1"/>
</dbReference>
<dbReference type="Proteomes" id="UP000673394">
    <property type="component" value="Unassembled WGS sequence"/>
</dbReference>
<dbReference type="InterPro" id="IPR010905">
    <property type="entry name" value="Glyco_hydro_88"/>
</dbReference>
<dbReference type="EMBL" id="JAGKSP010000001">
    <property type="protein sequence ID" value="MBP3961848.1"/>
    <property type="molecule type" value="Genomic_DNA"/>
</dbReference>
<dbReference type="SUPFAM" id="SSF48208">
    <property type="entry name" value="Six-hairpin glycosidases"/>
    <property type="match status" value="1"/>
</dbReference>
<dbReference type="InterPro" id="IPR012341">
    <property type="entry name" value="6hp_glycosidase-like_sf"/>
</dbReference>
<dbReference type="GO" id="GO:0016787">
    <property type="term" value="F:hydrolase activity"/>
    <property type="evidence" value="ECO:0007669"/>
    <property type="project" value="UniProtKB-KW"/>
</dbReference>
<comment type="similarity">
    <text evidence="2">Belongs to the glycosyl hydrolase 88 family.</text>
</comment>
<dbReference type="PANTHER" id="PTHR36845:SF1">
    <property type="entry name" value="HYDROLASE, PUTATIVE (AFU_ORTHOLOGUE AFUA_7G05090)-RELATED"/>
    <property type="match status" value="1"/>
</dbReference>
<comment type="caution">
    <text evidence="4">The sequence shown here is derived from an EMBL/GenBank/DDBJ whole genome shotgun (WGS) entry which is preliminary data.</text>
</comment>
<evidence type="ECO:0000313" key="5">
    <source>
        <dbReference type="Proteomes" id="UP000673394"/>
    </source>
</evidence>
<evidence type="ECO:0000256" key="2">
    <source>
        <dbReference type="ARBA" id="ARBA00038358"/>
    </source>
</evidence>
<keyword evidence="5" id="KW-1185">Reference proteome</keyword>
<dbReference type="EMBL" id="JAGKSP010000004">
    <property type="protein sequence ID" value="MBP3963481.1"/>
    <property type="molecule type" value="Genomic_DNA"/>
</dbReference>
<dbReference type="PANTHER" id="PTHR36845">
    <property type="entry name" value="HYDROLASE, PUTATIVE (AFU_ORTHOLOGUE AFUA_7G05090)-RELATED"/>
    <property type="match status" value="1"/>
</dbReference>
<name>A0ABS5CBX9_9BACL</name>
<keyword evidence="1 4" id="KW-0378">Hydrolase</keyword>
<protein>
    <submittedName>
        <fullName evidence="4">Glycoside hydrolase family 88 protein</fullName>
    </submittedName>
</protein>
<sequence length="380" mass="43366">MRQHLEHAKFFILEKTKKNASSFGDRLPTSTEGGKYKFADDGFWVGGFWSGLNWLCYEMSEEESFAVAAQASNWRLTKRLYEKPDTLDHDTGFLYLPTFVAHYKLTGDSSSRQIALDAADRLKERFNDKGKFIQAWNVWVKGEAFSEENRGRIIIDCMYNLPLLFWATEETNDEAYRNVAVAHADTCAKTIIRSDYTAFHTYVFDPDSGEPKYGKTFQGYSDDSCWSRGLTWAIGGYAYAYKYTGNTKYLEIARKTAEAYMSRVEQDFIPLWDFSVPNRSEALRDTSAAAISAASLLELAEHADSEDEKQRYTNFAIQTLLNLYETYSTRFEPENEGLLNEGCGHHPAGVDLNCSLIYGDYYFAEAIARLQANGNTKGYW</sequence>
<dbReference type="InterPro" id="IPR008928">
    <property type="entry name" value="6-hairpin_glycosidase_sf"/>
</dbReference>
<reference evidence="4 5" key="1">
    <citation type="submission" date="2021-04" db="EMBL/GenBank/DDBJ databases">
        <title>Paenibacillus sp. DLE-14 whole genome sequence.</title>
        <authorList>
            <person name="Ham Y.J."/>
        </authorList>
    </citation>
    <scope>NUCLEOTIDE SEQUENCE [LARGE SCALE GENOMIC DNA]</scope>
    <source>
        <strain evidence="4 5">DLE-14</strain>
    </source>
</reference>
<evidence type="ECO:0000256" key="1">
    <source>
        <dbReference type="ARBA" id="ARBA00022801"/>
    </source>
</evidence>
<organism evidence="4 5">
    <name type="scientific">Paenibacillus lignilyticus</name>
    <dbReference type="NCBI Taxonomy" id="1172615"/>
    <lineage>
        <taxon>Bacteria</taxon>
        <taxon>Bacillati</taxon>
        <taxon>Bacillota</taxon>
        <taxon>Bacilli</taxon>
        <taxon>Bacillales</taxon>
        <taxon>Paenibacillaceae</taxon>
        <taxon>Paenibacillus</taxon>
    </lineage>
</organism>
<dbReference type="Pfam" id="PF07470">
    <property type="entry name" value="Glyco_hydro_88"/>
    <property type="match status" value="1"/>
</dbReference>